<name>A0A3G1B549_9ARCH</name>
<gene>
    <name evidence="2" type="ORF">SU86_005435</name>
</gene>
<evidence type="ECO:0000256" key="1">
    <source>
        <dbReference type="SAM" id="Phobius"/>
    </source>
</evidence>
<dbReference type="STRING" id="1603555.SU86_005435"/>
<evidence type="ECO:0000313" key="2">
    <source>
        <dbReference type="EMBL" id="AJZ75900.1"/>
    </source>
</evidence>
<dbReference type="AlphaFoldDB" id="A0A3G1B549"/>
<keyword evidence="3" id="KW-1185">Reference proteome</keyword>
<feature type="transmembrane region" description="Helical" evidence="1">
    <location>
        <begin position="230"/>
        <end position="254"/>
    </location>
</feature>
<dbReference type="Proteomes" id="UP000266745">
    <property type="component" value="Chromosome"/>
</dbReference>
<dbReference type="GeneID" id="24875841"/>
<keyword evidence="1" id="KW-1133">Transmembrane helix</keyword>
<organism evidence="2 3">
    <name type="scientific">Candidatus Nitrosotenuis cloacae</name>
    <dbReference type="NCBI Taxonomy" id="1603555"/>
    <lineage>
        <taxon>Archaea</taxon>
        <taxon>Nitrososphaerota</taxon>
        <taxon>Candidatus Nitrosotenuis</taxon>
    </lineage>
</organism>
<proteinExistence type="predicted"/>
<accession>A0A3G1B549</accession>
<sequence length="262" mass="28837">MQFLLLLLLLPVFLIPAYAESQQLPTDKGTLLVNIATDPEKPIPDEQTKLKIDFVNPQTNLIQEHIDYTITITNNDQAVFGPIPLTHTSIGSVTIPVELENGENKISINVEGILFKPIPAETVAFTIMAEKPSLPDTKSGCLIATAAFGTELAPQVQILREVRNNVLLDTNSGTAFMAGFNEFYYAFSPTIADLERQNPVFKEMVKTTITPMLSTLSILNYVDINSESEMLGYGIGIILLNVGMYFGIPALVIAKLYTRKSE</sequence>
<reference evidence="2 3" key="1">
    <citation type="journal article" date="2016" name="Sci. Rep.">
        <title>A novel ammonia-oxidizing archaeon from wastewater treatment plant: Its enrichment, physiological and genomic characteristics.</title>
        <authorList>
            <person name="Li Y."/>
            <person name="Ding K."/>
            <person name="Wen X."/>
            <person name="Zhang B."/>
            <person name="Shen B."/>
            <person name="Yang Y."/>
        </authorList>
    </citation>
    <scope>NUCLEOTIDE SEQUENCE [LARGE SCALE GENOMIC DNA]</scope>
    <source>
        <strain evidence="2 3">SAT1</strain>
    </source>
</reference>
<keyword evidence="1" id="KW-0812">Transmembrane</keyword>
<dbReference type="KEGG" id="tah:SU86_005435"/>
<protein>
    <submittedName>
        <fullName evidence="2">Copper-binding protein</fullName>
    </submittedName>
</protein>
<dbReference type="InterPro" id="IPR049886">
    <property type="entry name" value="CFI_box_CTERM_dom"/>
</dbReference>
<dbReference type="NCBIfam" id="NF041770">
    <property type="entry name" value="CFI_box_CTERM"/>
    <property type="match status" value="1"/>
</dbReference>
<keyword evidence="1" id="KW-0472">Membrane</keyword>
<evidence type="ECO:0000313" key="3">
    <source>
        <dbReference type="Proteomes" id="UP000266745"/>
    </source>
</evidence>
<dbReference type="OrthoDB" id="12184at2157"/>
<dbReference type="RefSeq" id="WP_048188752.1">
    <property type="nucleotide sequence ID" value="NZ_CP011097.1"/>
</dbReference>
<dbReference type="EMBL" id="CP011097">
    <property type="protein sequence ID" value="AJZ75900.1"/>
    <property type="molecule type" value="Genomic_DNA"/>
</dbReference>